<dbReference type="EMBL" id="JAENIG010000003">
    <property type="protein sequence ID" value="MBK1854598.1"/>
    <property type="molecule type" value="Genomic_DNA"/>
</dbReference>
<comment type="caution">
    <text evidence="1">The sequence shown here is derived from an EMBL/GenBank/DDBJ whole genome shotgun (WGS) entry which is preliminary data.</text>
</comment>
<dbReference type="Proteomes" id="UP000634206">
    <property type="component" value="Unassembled WGS sequence"/>
</dbReference>
<keyword evidence="2" id="KW-1185">Reference proteome</keyword>
<proteinExistence type="predicted"/>
<organism evidence="1 2">
    <name type="scientific">Oceaniferula flava</name>
    <dbReference type="NCBI Taxonomy" id="2800421"/>
    <lineage>
        <taxon>Bacteria</taxon>
        <taxon>Pseudomonadati</taxon>
        <taxon>Verrucomicrobiota</taxon>
        <taxon>Verrucomicrobiia</taxon>
        <taxon>Verrucomicrobiales</taxon>
        <taxon>Verrucomicrobiaceae</taxon>
        <taxon>Oceaniferula</taxon>
    </lineage>
</organism>
<accession>A0AAE2SA53</accession>
<gene>
    <name evidence="1" type="ORF">JIN83_06480</name>
</gene>
<dbReference type="RefSeq" id="WP_309489204.1">
    <property type="nucleotide sequence ID" value="NZ_JAENIG010000003.1"/>
</dbReference>
<evidence type="ECO:0000313" key="1">
    <source>
        <dbReference type="EMBL" id="MBK1854598.1"/>
    </source>
</evidence>
<reference evidence="1" key="1">
    <citation type="submission" date="2021-01" db="EMBL/GenBank/DDBJ databases">
        <title>Modified the classification status of verrucomicrobia.</title>
        <authorList>
            <person name="Feng X."/>
        </authorList>
    </citation>
    <scope>NUCLEOTIDE SEQUENCE</scope>
    <source>
        <strain evidence="1">5K15</strain>
    </source>
</reference>
<protein>
    <submittedName>
        <fullName evidence="1">Uncharacterized protein</fullName>
    </submittedName>
</protein>
<evidence type="ECO:0000313" key="2">
    <source>
        <dbReference type="Proteomes" id="UP000634206"/>
    </source>
</evidence>
<dbReference type="AlphaFoldDB" id="A0AAE2SA53"/>
<name>A0AAE2SA53_9BACT</name>
<sequence length="194" mass="22539">MEPLYKKKIQELLSTEFKLIPEAKGTHLLTGESIKADFLCYPKATAIQKGFKKIWFVIECKAPQSSESVKKCLDGLAQVLSYRDSEFEGIRPEMVFLFPEIQQFVQYDNENKYGNQPKNQSDKSKTLLLRQFLERLNIGEISECSKRRFEMRFASNRLYDPDRGQSQIPMLGRAVRIGLRKLKTHCKPQENPTK</sequence>